<protein>
    <submittedName>
        <fullName evidence="3">Ig-like domain-containing protein</fullName>
    </submittedName>
</protein>
<evidence type="ECO:0000256" key="1">
    <source>
        <dbReference type="SAM" id="MobiDB-lite"/>
    </source>
</evidence>
<feature type="compositionally biased region" description="Low complexity" evidence="1">
    <location>
        <begin position="12"/>
        <end position="24"/>
    </location>
</feature>
<evidence type="ECO:0000313" key="3">
    <source>
        <dbReference type="WBParaSite" id="Csp11.Scaffold630.g17584.t1"/>
    </source>
</evidence>
<keyword evidence="2" id="KW-1185">Reference proteome</keyword>
<dbReference type="WBParaSite" id="Csp11.Scaffold630.g17584.t1">
    <property type="protein sequence ID" value="Csp11.Scaffold630.g17584.t1"/>
    <property type="gene ID" value="Csp11.Scaffold630.g17584"/>
</dbReference>
<feature type="region of interest" description="Disordered" evidence="1">
    <location>
        <begin position="1"/>
        <end position="25"/>
    </location>
</feature>
<accession>A0A1I7UMY0</accession>
<dbReference type="AlphaFoldDB" id="A0A1I7UMY0"/>
<feature type="compositionally biased region" description="Polar residues" evidence="1">
    <location>
        <begin position="1"/>
        <end position="11"/>
    </location>
</feature>
<evidence type="ECO:0000313" key="2">
    <source>
        <dbReference type="Proteomes" id="UP000095282"/>
    </source>
</evidence>
<dbReference type="Proteomes" id="UP000095282">
    <property type="component" value="Unplaced"/>
</dbReference>
<reference evidence="3" key="1">
    <citation type="submission" date="2016-11" db="UniProtKB">
        <authorList>
            <consortium name="WormBaseParasite"/>
        </authorList>
    </citation>
    <scope>IDENTIFICATION</scope>
</reference>
<sequence>MNSTVTNSLNFSNLESPKSNSSSLFGDSLFRWRRTPEKSLSFDEEEYGGIETVEYSEPFVIKFHNISNGERVNGQQKMNVVCQFDGELIPRFKSYDWRDFS</sequence>
<organism evidence="2 3">
    <name type="scientific">Caenorhabditis tropicalis</name>
    <dbReference type="NCBI Taxonomy" id="1561998"/>
    <lineage>
        <taxon>Eukaryota</taxon>
        <taxon>Metazoa</taxon>
        <taxon>Ecdysozoa</taxon>
        <taxon>Nematoda</taxon>
        <taxon>Chromadorea</taxon>
        <taxon>Rhabditida</taxon>
        <taxon>Rhabditina</taxon>
        <taxon>Rhabditomorpha</taxon>
        <taxon>Rhabditoidea</taxon>
        <taxon>Rhabditidae</taxon>
        <taxon>Peloderinae</taxon>
        <taxon>Caenorhabditis</taxon>
    </lineage>
</organism>
<name>A0A1I7UMY0_9PELO</name>
<proteinExistence type="predicted"/>